<organism evidence="1 2">
    <name type="scientific">Candidatus Olsenella stercoravium</name>
    <dbReference type="NCBI Taxonomy" id="2838713"/>
    <lineage>
        <taxon>Bacteria</taxon>
        <taxon>Bacillati</taxon>
        <taxon>Actinomycetota</taxon>
        <taxon>Coriobacteriia</taxon>
        <taxon>Coriobacteriales</taxon>
        <taxon>Atopobiaceae</taxon>
        <taxon>Olsenella</taxon>
    </lineage>
</organism>
<name>A0A9D2IPZ7_9ACTN</name>
<comment type="caution">
    <text evidence="1">The sequence shown here is derived from an EMBL/GenBank/DDBJ whole genome shotgun (WGS) entry which is preliminary data.</text>
</comment>
<proteinExistence type="predicted"/>
<evidence type="ECO:0000313" key="2">
    <source>
        <dbReference type="Proteomes" id="UP000824029"/>
    </source>
</evidence>
<evidence type="ECO:0008006" key="3">
    <source>
        <dbReference type="Google" id="ProtNLM"/>
    </source>
</evidence>
<dbReference type="AlphaFoldDB" id="A0A9D2IPZ7"/>
<gene>
    <name evidence="1" type="ORF">IAA22_03670</name>
</gene>
<accession>A0A9D2IPZ7</accession>
<protein>
    <recommendedName>
        <fullName evidence="3">DUF559 domain-containing protein</fullName>
    </recommendedName>
</protein>
<reference evidence="1" key="1">
    <citation type="journal article" date="2021" name="PeerJ">
        <title>Extensive microbial diversity within the chicken gut microbiome revealed by metagenomics and culture.</title>
        <authorList>
            <person name="Gilroy R."/>
            <person name="Ravi A."/>
            <person name="Getino M."/>
            <person name="Pursley I."/>
            <person name="Horton D.L."/>
            <person name="Alikhan N.F."/>
            <person name="Baker D."/>
            <person name="Gharbi K."/>
            <person name="Hall N."/>
            <person name="Watson M."/>
            <person name="Adriaenssens E.M."/>
            <person name="Foster-Nyarko E."/>
            <person name="Jarju S."/>
            <person name="Secka A."/>
            <person name="Antonio M."/>
            <person name="Oren A."/>
            <person name="Chaudhuri R.R."/>
            <person name="La Ragione R."/>
            <person name="Hildebrand F."/>
            <person name="Pallen M.J."/>
        </authorList>
    </citation>
    <scope>NUCLEOTIDE SEQUENCE</scope>
    <source>
        <strain evidence="1">ChiHecolR3B27-1887</strain>
    </source>
</reference>
<dbReference type="Proteomes" id="UP000824029">
    <property type="component" value="Unassembled WGS sequence"/>
</dbReference>
<dbReference type="EMBL" id="DXBZ01000065">
    <property type="protein sequence ID" value="HIZ18197.1"/>
    <property type="molecule type" value="Genomic_DNA"/>
</dbReference>
<sequence>MSDEVHRRINHQLDKAERSDSCLVPVAEKDRKALLDRGLELIQPLRGMFARRSTWRRLTPPQRVMQLMRGIASRHPTWNFCGTSAAVAYGLPVTWRYLTHVEVATRSSGRSVPGIRMRRLGERRAIVRDGLRLTTFWRTVFDCLVTLDFPDALAIADAALRRTGTTARELVERLRTTYRGHRGLRRALEVAALADGRAESGGESIARAAMHELGFAAPRIQVWIEDPLEPGKWFRVDFAWLTRDGQLIIGEMDGRGKSMLPELTEGRETARVLQDERLRESHLTVFRPAIIRFGYDNLLDREAFEHKLDSYGVPRNDSELQELPELMSLQDAILLLGWCDVEISLEAA</sequence>
<reference evidence="1" key="2">
    <citation type="submission" date="2021-04" db="EMBL/GenBank/DDBJ databases">
        <authorList>
            <person name="Gilroy R."/>
        </authorList>
    </citation>
    <scope>NUCLEOTIDE SEQUENCE</scope>
    <source>
        <strain evidence="1">ChiHecolR3B27-1887</strain>
    </source>
</reference>
<evidence type="ECO:0000313" key="1">
    <source>
        <dbReference type="EMBL" id="HIZ18197.1"/>
    </source>
</evidence>